<evidence type="ECO:0000313" key="3">
    <source>
        <dbReference type="Proteomes" id="UP000013568"/>
    </source>
</evidence>
<dbReference type="HOGENOM" id="CLU_1590025_0_0_6"/>
<accession>E9CQC5</accession>
<sequence length="167" mass="18192">ACPEQDDEGRDARKHSYCLRIRPATGTLARDLIYSTKAFGYILSMKRMRFAIFHAPDGIVVAILLLDTVVPGSLRHQTDNEIRAATALVDEKQLSASVLDDEVITFGVDRRDSLVADPDDEVGIEIPGAAAREEGNLKAAASSVSEPDPLRLIECPGKSHSKPLRLL</sequence>
<gene>
    <name evidence="2" type="ORF">SSYM_0085</name>
</gene>
<evidence type="ECO:0000256" key="1">
    <source>
        <dbReference type="SAM" id="MobiDB-lite"/>
    </source>
</evidence>
<organism evidence="2 3">
    <name type="scientific">Serratia symbiotica str. Tucson</name>
    <dbReference type="NCBI Taxonomy" id="914128"/>
    <lineage>
        <taxon>Bacteria</taxon>
        <taxon>Pseudomonadati</taxon>
        <taxon>Pseudomonadota</taxon>
        <taxon>Gammaproteobacteria</taxon>
        <taxon>Enterobacterales</taxon>
        <taxon>Yersiniaceae</taxon>
        <taxon>Serratia</taxon>
        <taxon>Serratia symbiotica</taxon>
    </lineage>
</organism>
<reference evidence="3" key="1">
    <citation type="journal article" date="2011" name="Genome Biol. Evol.">
        <title>Massive genomic decay in Serratia symbiotica, a recently evolved symbiont of aphids.</title>
        <authorList>
            <person name="Burke G.R."/>
            <person name="Moran N.A."/>
        </authorList>
    </citation>
    <scope>NUCLEOTIDE SEQUENCE [LARGE SCALE GENOMIC DNA]</scope>
    <source>
        <strain evidence="3">Tucson</strain>
    </source>
</reference>
<feature type="non-terminal residue" evidence="2">
    <location>
        <position position="1"/>
    </location>
</feature>
<dbReference type="Proteomes" id="UP000013568">
    <property type="component" value="Unassembled WGS sequence"/>
</dbReference>
<proteinExistence type="predicted"/>
<feature type="region of interest" description="Disordered" evidence="1">
    <location>
        <begin position="137"/>
        <end position="167"/>
    </location>
</feature>
<dbReference type="RefSeq" id="WP_006709886.1">
    <property type="nucleotide sequence ID" value="NZ_GL636220.1"/>
</dbReference>
<keyword evidence="3" id="KW-1185">Reference proteome</keyword>
<evidence type="ECO:0000313" key="2">
    <source>
        <dbReference type="EMBL" id="EFW11245.1"/>
    </source>
</evidence>
<protein>
    <submittedName>
        <fullName evidence="2">Uncharacterized protein</fullName>
    </submittedName>
</protein>
<name>E9CQC5_9GAMM</name>
<dbReference type="AlphaFoldDB" id="E9CQC5"/>
<dbReference type="EMBL" id="GL636220">
    <property type="protein sequence ID" value="EFW11245.1"/>
    <property type="molecule type" value="Genomic_DNA"/>
</dbReference>